<reference evidence="2 3" key="1">
    <citation type="journal article" date="2016" name="Mol. Biol. Evol.">
        <title>Comparative Genomics of Early-Diverging Mushroom-Forming Fungi Provides Insights into the Origins of Lignocellulose Decay Capabilities.</title>
        <authorList>
            <person name="Nagy L.G."/>
            <person name="Riley R."/>
            <person name="Tritt A."/>
            <person name="Adam C."/>
            <person name="Daum C."/>
            <person name="Floudas D."/>
            <person name="Sun H."/>
            <person name="Yadav J.S."/>
            <person name="Pangilinan J."/>
            <person name="Larsson K.H."/>
            <person name="Matsuura K."/>
            <person name="Barry K."/>
            <person name="Labutti K."/>
            <person name="Kuo R."/>
            <person name="Ohm R.A."/>
            <person name="Bhattacharya S.S."/>
            <person name="Shirouzu T."/>
            <person name="Yoshinaga Y."/>
            <person name="Martin F.M."/>
            <person name="Grigoriev I.V."/>
            <person name="Hibbett D.S."/>
        </authorList>
    </citation>
    <scope>NUCLEOTIDE SEQUENCE [LARGE SCALE GENOMIC DNA]</scope>
    <source>
        <strain evidence="2 3">TUFC12733</strain>
    </source>
</reference>
<evidence type="ECO:0000256" key="1">
    <source>
        <dbReference type="SAM" id="MobiDB-lite"/>
    </source>
</evidence>
<sequence>MASAPVVNHFSPYPSLPSPPRTPSPTMPGSFRPYREVDELDSPPANLRNSQNVPPALLSPPGSGQAAAKEPQIVARAWRSPHRYTTSLSAHLPAHNQPRGG</sequence>
<proteinExistence type="predicted"/>
<feature type="region of interest" description="Disordered" evidence="1">
    <location>
        <begin position="1"/>
        <end position="73"/>
    </location>
</feature>
<organism evidence="2 3">
    <name type="scientific">Calocera viscosa (strain TUFC12733)</name>
    <dbReference type="NCBI Taxonomy" id="1330018"/>
    <lineage>
        <taxon>Eukaryota</taxon>
        <taxon>Fungi</taxon>
        <taxon>Dikarya</taxon>
        <taxon>Basidiomycota</taxon>
        <taxon>Agaricomycotina</taxon>
        <taxon>Dacrymycetes</taxon>
        <taxon>Dacrymycetales</taxon>
        <taxon>Dacrymycetaceae</taxon>
        <taxon>Calocera</taxon>
    </lineage>
</organism>
<feature type="compositionally biased region" description="Pro residues" evidence="1">
    <location>
        <begin position="14"/>
        <end position="26"/>
    </location>
</feature>
<dbReference type="EMBL" id="KV417339">
    <property type="protein sequence ID" value="KZO90561.1"/>
    <property type="molecule type" value="Genomic_DNA"/>
</dbReference>
<evidence type="ECO:0000313" key="2">
    <source>
        <dbReference type="EMBL" id="KZO90561.1"/>
    </source>
</evidence>
<evidence type="ECO:0000313" key="3">
    <source>
        <dbReference type="Proteomes" id="UP000076738"/>
    </source>
</evidence>
<keyword evidence="3" id="KW-1185">Reference proteome</keyword>
<accession>A0A167GHH2</accession>
<dbReference type="AlphaFoldDB" id="A0A167GHH2"/>
<protein>
    <submittedName>
        <fullName evidence="2">Uncharacterized protein</fullName>
    </submittedName>
</protein>
<gene>
    <name evidence="2" type="ORF">CALVIDRAFT_542598</name>
</gene>
<dbReference type="Proteomes" id="UP000076738">
    <property type="component" value="Unassembled WGS sequence"/>
</dbReference>
<name>A0A167GHH2_CALVF</name>